<feature type="region of interest" description="Disordered" evidence="1">
    <location>
        <begin position="47"/>
        <end position="81"/>
    </location>
</feature>
<evidence type="ECO:0000256" key="1">
    <source>
        <dbReference type="SAM" id="MobiDB-lite"/>
    </source>
</evidence>
<proteinExistence type="predicted"/>
<evidence type="ECO:0000313" key="3">
    <source>
        <dbReference type="Proteomes" id="UP000430120"/>
    </source>
</evidence>
<dbReference type="AlphaFoldDB" id="A0A643FHB8"/>
<reference evidence="2 3" key="1">
    <citation type="submission" date="2019-09" db="EMBL/GenBank/DDBJ databases">
        <title>Draft genome sequences of 48 bacterial type strains from the CCUG.</title>
        <authorList>
            <person name="Tunovic T."/>
            <person name="Pineiro-Iglesias B."/>
            <person name="Unosson C."/>
            <person name="Inganas E."/>
            <person name="Ohlen M."/>
            <person name="Cardew S."/>
            <person name="Jensie-Markopoulos S."/>
            <person name="Salva-Serra F."/>
            <person name="Jaen-Luchoro D."/>
            <person name="Karlsson R."/>
            <person name="Svensson-Stadler L."/>
            <person name="Chun J."/>
            <person name="Moore E."/>
        </authorList>
    </citation>
    <scope>NUCLEOTIDE SEQUENCE [LARGE SCALE GENOMIC DNA]</scope>
    <source>
        <strain evidence="2 3">CCUG 30977</strain>
    </source>
</reference>
<comment type="caution">
    <text evidence="2">The sequence shown here is derived from an EMBL/GenBank/DDBJ whole genome shotgun (WGS) entry which is preliminary data.</text>
</comment>
<name>A0A643FHB8_IDEDE</name>
<dbReference type="EMBL" id="VZPB01000004">
    <property type="protein sequence ID" value="KAB0584812.1"/>
    <property type="molecule type" value="Genomic_DNA"/>
</dbReference>
<sequence>MPPIVERPDGFYWLADGDLGEFGPFETYEMARADRDAVSEEALTPAEALEEAERDLGMVGWNDAQTGEPAEGSSPPHLPPE</sequence>
<dbReference type="Proteomes" id="UP000430120">
    <property type="component" value="Unassembled WGS sequence"/>
</dbReference>
<keyword evidence="3" id="KW-1185">Reference proteome</keyword>
<protein>
    <submittedName>
        <fullName evidence="2">Uncharacterized protein</fullName>
    </submittedName>
</protein>
<gene>
    <name evidence="2" type="ORF">F7Q92_02705</name>
</gene>
<dbReference type="OrthoDB" id="8911932at2"/>
<evidence type="ECO:0000313" key="2">
    <source>
        <dbReference type="EMBL" id="KAB0584812.1"/>
    </source>
</evidence>
<organism evidence="2 3">
    <name type="scientific">Ideonella dechloratans</name>
    <dbReference type="NCBI Taxonomy" id="36863"/>
    <lineage>
        <taxon>Bacteria</taxon>
        <taxon>Pseudomonadati</taxon>
        <taxon>Pseudomonadota</taxon>
        <taxon>Betaproteobacteria</taxon>
        <taxon>Burkholderiales</taxon>
        <taxon>Sphaerotilaceae</taxon>
        <taxon>Ideonella</taxon>
    </lineage>
</organism>
<accession>A0A643FHB8</accession>